<feature type="DNA-binding region" description="H-T-H motif" evidence="4">
    <location>
        <begin position="30"/>
        <end position="49"/>
    </location>
</feature>
<evidence type="ECO:0000256" key="4">
    <source>
        <dbReference type="PROSITE-ProRule" id="PRU00335"/>
    </source>
</evidence>
<dbReference type="AlphaFoldDB" id="A0A9X4LZN9"/>
<dbReference type="Pfam" id="PF21943">
    <property type="entry name" value="TetR_C_46"/>
    <property type="match status" value="1"/>
</dbReference>
<sequence>MAATPRSDRRAQILGVAVEMLQTASFEDLAIDRVAAAAGVSQPLLFHYFKNKAGFQHAVLEASATAVIEALVPGGDAPAPGQLRDGVEAFVDVVLAHPTMYRAVMRLAASGDEDMRRIYRGTRMAFTDRILETLGGLGVAPTPALSAAVTGWQAFVEEVTLSWVDSAGVDDSGMTTDAMTRDELLDLCERAFYQLLFAANAETLAAAADPAAG</sequence>
<gene>
    <name evidence="6" type="ORF">NVS88_12290</name>
</gene>
<dbReference type="InterPro" id="IPR001647">
    <property type="entry name" value="HTH_TetR"/>
</dbReference>
<keyword evidence="7" id="KW-1185">Reference proteome</keyword>
<evidence type="ECO:0000313" key="6">
    <source>
        <dbReference type="EMBL" id="MDG3015328.1"/>
    </source>
</evidence>
<dbReference type="RefSeq" id="WP_332520024.1">
    <property type="nucleotide sequence ID" value="NZ_JANRHA010000007.1"/>
</dbReference>
<evidence type="ECO:0000256" key="2">
    <source>
        <dbReference type="ARBA" id="ARBA00023125"/>
    </source>
</evidence>
<proteinExistence type="predicted"/>
<dbReference type="Proteomes" id="UP001152755">
    <property type="component" value="Unassembled WGS sequence"/>
</dbReference>
<keyword evidence="1" id="KW-0805">Transcription regulation</keyword>
<evidence type="ECO:0000256" key="1">
    <source>
        <dbReference type="ARBA" id="ARBA00023015"/>
    </source>
</evidence>
<evidence type="ECO:0000259" key="5">
    <source>
        <dbReference type="PROSITE" id="PS50977"/>
    </source>
</evidence>
<dbReference type="PROSITE" id="PS50977">
    <property type="entry name" value="HTH_TETR_2"/>
    <property type="match status" value="1"/>
</dbReference>
<dbReference type="EMBL" id="JANRHA010000007">
    <property type="protein sequence ID" value="MDG3015328.1"/>
    <property type="molecule type" value="Genomic_DNA"/>
</dbReference>
<organism evidence="6 7">
    <name type="scientific">Speluncibacter jeojiensis</name>
    <dbReference type="NCBI Taxonomy" id="2710754"/>
    <lineage>
        <taxon>Bacteria</taxon>
        <taxon>Bacillati</taxon>
        <taxon>Actinomycetota</taxon>
        <taxon>Actinomycetes</taxon>
        <taxon>Mycobacteriales</taxon>
        <taxon>Speluncibacteraceae</taxon>
        <taxon>Speluncibacter</taxon>
    </lineage>
</organism>
<dbReference type="PANTHER" id="PTHR30055">
    <property type="entry name" value="HTH-TYPE TRANSCRIPTIONAL REGULATOR RUTR"/>
    <property type="match status" value="1"/>
</dbReference>
<comment type="caution">
    <text evidence="6">The sequence shown here is derived from an EMBL/GenBank/DDBJ whole genome shotgun (WGS) entry which is preliminary data.</text>
</comment>
<reference evidence="6" key="1">
    <citation type="submission" date="2022-08" db="EMBL/GenBank/DDBJ databases">
        <title>Genome analysis of Corynebacteriales strain.</title>
        <authorList>
            <person name="Lee S.D."/>
        </authorList>
    </citation>
    <scope>NUCLEOTIDE SEQUENCE</scope>
    <source>
        <strain evidence="6">D3-21</strain>
    </source>
</reference>
<dbReference type="GO" id="GO:0000976">
    <property type="term" value="F:transcription cis-regulatory region binding"/>
    <property type="evidence" value="ECO:0007669"/>
    <property type="project" value="TreeGrafter"/>
</dbReference>
<evidence type="ECO:0000256" key="3">
    <source>
        <dbReference type="ARBA" id="ARBA00023163"/>
    </source>
</evidence>
<dbReference type="GO" id="GO:0003700">
    <property type="term" value="F:DNA-binding transcription factor activity"/>
    <property type="evidence" value="ECO:0007669"/>
    <property type="project" value="TreeGrafter"/>
</dbReference>
<protein>
    <submittedName>
        <fullName evidence="6">TetR/AcrR family transcriptional regulator</fullName>
    </submittedName>
</protein>
<name>A0A9X4LZN9_9ACTN</name>
<feature type="domain" description="HTH tetR-type" evidence="5">
    <location>
        <begin position="7"/>
        <end position="67"/>
    </location>
</feature>
<evidence type="ECO:0000313" key="7">
    <source>
        <dbReference type="Proteomes" id="UP001152755"/>
    </source>
</evidence>
<accession>A0A9X4LZN9</accession>
<dbReference type="InterPro" id="IPR009057">
    <property type="entry name" value="Homeodomain-like_sf"/>
</dbReference>
<dbReference type="Pfam" id="PF00440">
    <property type="entry name" value="TetR_N"/>
    <property type="match status" value="1"/>
</dbReference>
<dbReference type="Gene3D" id="1.10.357.10">
    <property type="entry name" value="Tetracycline Repressor, domain 2"/>
    <property type="match status" value="1"/>
</dbReference>
<keyword evidence="3" id="KW-0804">Transcription</keyword>
<dbReference type="InterPro" id="IPR054129">
    <property type="entry name" value="DesT_TetR_C"/>
</dbReference>
<dbReference type="PANTHER" id="PTHR30055:SF174">
    <property type="entry name" value="TRANSCRIPTIONAL REGULATORY PROTEIN (PROBABLY TETR-FAMILY)-RELATED"/>
    <property type="match status" value="1"/>
</dbReference>
<dbReference type="SUPFAM" id="SSF46689">
    <property type="entry name" value="Homeodomain-like"/>
    <property type="match status" value="1"/>
</dbReference>
<dbReference type="InterPro" id="IPR050109">
    <property type="entry name" value="HTH-type_TetR-like_transc_reg"/>
</dbReference>
<keyword evidence="2 4" id="KW-0238">DNA-binding</keyword>